<keyword evidence="4" id="KW-1185">Reference proteome</keyword>
<reference evidence="4" key="1">
    <citation type="submission" date="2017-03" db="EMBL/GenBank/DDBJ databases">
        <title>Genomes of endolithic fungi from Antarctica.</title>
        <authorList>
            <person name="Coleine C."/>
            <person name="Masonjones S."/>
            <person name="Stajich J.E."/>
        </authorList>
    </citation>
    <scope>NUCLEOTIDE SEQUENCE [LARGE SCALE GENOMIC DNA]</scope>
    <source>
        <strain evidence="4">CCFEE 5527</strain>
    </source>
</reference>
<dbReference type="EMBL" id="NAJO01000017">
    <property type="protein sequence ID" value="OQO06329.1"/>
    <property type="molecule type" value="Genomic_DNA"/>
</dbReference>
<feature type="region of interest" description="Disordered" evidence="1">
    <location>
        <begin position="921"/>
        <end position="941"/>
    </location>
</feature>
<dbReference type="Proteomes" id="UP000192596">
    <property type="component" value="Unassembled WGS sequence"/>
</dbReference>
<keyword evidence="2" id="KW-0812">Transmembrane</keyword>
<feature type="region of interest" description="Disordered" evidence="1">
    <location>
        <begin position="1444"/>
        <end position="1465"/>
    </location>
</feature>
<feature type="compositionally biased region" description="Polar residues" evidence="1">
    <location>
        <begin position="1344"/>
        <end position="1355"/>
    </location>
</feature>
<feature type="region of interest" description="Disordered" evidence="1">
    <location>
        <begin position="761"/>
        <end position="815"/>
    </location>
</feature>
<protein>
    <submittedName>
        <fullName evidence="3">Uncharacterized protein</fullName>
    </submittedName>
</protein>
<keyword evidence="2" id="KW-1133">Transmembrane helix</keyword>
<feature type="region of interest" description="Disordered" evidence="1">
    <location>
        <begin position="242"/>
        <end position="261"/>
    </location>
</feature>
<feature type="compositionally biased region" description="Basic residues" evidence="1">
    <location>
        <begin position="252"/>
        <end position="261"/>
    </location>
</feature>
<organism evidence="3 4">
    <name type="scientific">Cryoendolithus antarcticus</name>
    <dbReference type="NCBI Taxonomy" id="1507870"/>
    <lineage>
        <taxon>Eukaryota</taxon>
        <taxon>Fungi</taxon>
        <taxon>Dikarya</taxon>
        <taxon>Ascomycota</taxon>
        <taxon>Pezizomycotina</taxon>
        <taxon>Dothideomycetes</taxon>
        <taxon>Dothideomycetidae</taxon>
        <taxon>Cladosporiales</taxon>
        <taxon>Cladosporiaceae</taxon>
        <taxon>Cryoendolithus</taxon>
    </lineage>
</organism>
<feature type="compositionally biased region" description="Basic and acidic residues" evidence="1">
    <location>
        <begin position="676"/>
        <end position="685"/>
    </location>
</feature>
<feature type="compositionally biased region" description="Polar residues" evidence="1">
    <location>
        <begin position="310"/>
        <end position="319"/>
    </location>
</feature>
<feature type="region of interest" description="Disordered" evidence="1">
    <location>
        <begin position="310"/>
        <end position="351"/>
    </location>
</feature>
<sequence>MSRAQPPDDAPEYRNAKLRFGPQSIPNYGALMWDSLQDINLRDEKSWDAFDALKQRYYKVENTIDRSKGKEVIFRGDGDVGPWTAEELETNQEYLEAKRAYVKGLVSGLQRHDDPSGVLGGVLIESGVFDEVLAVHSDDLGVEREVQELHLSDAGWVAVTRNVRRGKATLLVCDGRECKICAHAEELEAIDEALATSEQDHEAQLNASMGVANQQQPADRVDSATPSEIDYGHIGIPVVPIGPRRLFDPNQKRPKRTARGRHFALRDRFPNGQLRPVSTSLADLLGAALPPTELVVDCGDAQADAANKPTETIAQSPSRLDTAVAPPPPTVLQRRSQSAVSIPNGGVHLRPQPNGLAAAMPYRTHLPRTMLPPYRPIGMPPNMRAQRPGALKIAQTSYIPPATNSTPTLSRPSSAISILPPSTRTIDASAFRLAARKPALSATATPFQTISPAKGGCVAPVSGVAATKKAVRSDEEALKLFISRKEAWERSLGGGVAKTPAAVENERVETQGGGVEKSEACAEMMVPVNGHADAKNVGAAEESVSDGHTVATLEVTPPPTCTPITAAPKAAPRVALHLPILRITNPDATAKPAVNAVTASGVIQGAASGKSGTGGASAESVATSSNTSLPYSAPSSPPPVPQRARKKKPQGPSVKVRLVKQSKTAAAAITTSEPNVTEKEEEHRVTGGNSGSSSDFTKIPTKNPATAAQHVLDQAAILRQRFSDCAWLPDAERGVVMEKLKVELEDLERYAPGVLDKLEQSSQSQLAEGSDKVEQPVLATEDDRRSQKLESGHGDEERDAELRIPNDRHGVSRSASLTIRPYMRVTRIPRPIKQTATTITVTSEEELPRRKSTPTDDSAVPCAPTTTEPHSPSAITHVTPSASGTSIAVSNKPQATPKSYIESLPVNGGELAEAKSFWDSKQPSISFDAPPSRSSTAVPGSLHPRLLCGAQGHETTQTERKKDPTPPLPALPLKQRATEYSFWDNLPRAEVFREGRKRLTWRAQAALRKSLMSRVLKLDSANDAGRLDSHPRTPGLGRELKLATVRNADKRKTYGLNAEARIVRALKRADLTAEDGESIRRSIDSITAPMEDANPVINLSLEQRKKFSWVLPNPAAALGGTPALRLPTVPKLRAPSKSPFGSSTAHRFAMPSLDEYIAGQREYIDLHAQSPRRKSAALARSYHPFFPSPCPVKRVQTDERKVKTAIPKQASVPDGAPVTATANNVPLVLNGLFSNLRESTSITTSLGEPSSTDVAKIMANWQHEAAKSSATIRAEVSGKVENGRCEAASELDISTSSSSPAPNATSSKPPDAELVTQRSSHGLRAVRERSEMQTTGEAEPHGSPTASSTVQSQRKIGQRRASLAMARERLAPLHRPVLDSKKSDDDAPVSRRHVAAPTIIGEAIEPMSRTEQAHDLMPLSGGPLSGVSIAPASLDLIPAPDATSELRGHSTPDETRPAVAQTSPPCQVVTDPLASRMHSFWHAALSASSALTSDFWGTSFVGDFEDGSAIALPGEHARAEDTSVIVLRRLRAVVMMIVLIVIAVTVKIAVQQEPDANEGARSTIIW</sequence>
<evidence type="ECO:0000256" key="2">
    <source>
        <dbReference type="SAM" id="Phobius"/>
    </source>
</evidence>
<feature type="compositionally biased region" description="Polar residues" evidence="1">
    <location>
        <begin position="661"/>
        <end position="675"/>
    </location>
</feature>
<proteinExistence type="predicted"/>
<feature type="compositionally biased region" description="Low complexity" evidence="1">
    <location>
        <begin position="1294"/>
        <end position="1309"/>
    </location>
</feature>
<name>A0A1V8T4T8_9PEZI</name>
<evidence type="ECO:0000256" key="1">
    <source>
        <dbReference type="SAM" id="MobiDB-lite"/>
    </source>
</evidence>
<evidence type="ECO:0000313" key="3">
    <source>
        <dbReference type="EMBL" id="OQO06329.1"/>
    </source>
</evidence>
<gene>
    <name evidence="3" type="ORF">B0A48_08918</name>
</gene>
<feature type="region of interest" description="Disordered" evidence="1">
    <location>
        <begin position="952"/>
        <end position="971"/>
    </location>
</feature>
<feature type="compositionally biased region" description="Basic and acidic residues" evidence="1">
    <location>
        <begin position="1444"/>
        <end position="1456"/>
    </location>
</feature>
<accession>A0A1V8T4T8</accession>
<feature type="region of interest" description="Disordered" evidence="1">
    <location>
        <begin position="606"/>
        <end position="701"/>
    </location>
</feature>
<feature type="compositionally biased region" description="Basic and acidic residues" evidence="1">
    <location>
        <begin position="1366"/>
        <end position="1389"/>
    </location>
</feature>
<feature type="region of interest" description="Disordered" evidence="1">
    <location>
        <begin position="1287"/>
        <end position="1392"/>
    </location>
</feature>
<feature type="compositionally biased region" description="Basic and acidic residues" evidence="1">
    <location>
        <begin position="781"/>
        <end position="810"/>
    </location>
</feature>
<feature type="compositionally biased region" description="Polar residues" evidence="1">
    <location>
        <begin position="864"/>
        <end position="896"/>
    </location>
</feature>
<dbReference type="InParanoid" id="A0A1V8T4T8"/>
<feature type="transmembrane region" description="Helical" evidence="2">
    <location>
        <begin position="1530"/>
        <end position="1550"/>
    </location>
</feature>
<feature type="region of interest" description="Disordered" evidence="1">
    <location>
        <begin position="837"/>
        <end position="896"/>
    </location>
</feature>
<keyword evidence="2" id="KW-0472">Membrane</keyword>
<evidence type="ECO:0000313" key="4">
    <source>
        <dbReference type="Proteomes" id="UP000192596"/>
    </source>
</evidence>
<comment type="caution">
    <text evidence="3">The sequence shown here is derived from an EMBL/GenBank/DDBJ whole genome shotgun (WGS) entry which is preliminary data.</text>
</comment>
<feature type="compositionally biased region" description="Low complexity" evidence="1">
    <location>
        <begin position="606"/>
        <end position="620"/>
    </location>
</feature>